<sequence length="509" mass="55171">MIPRLRRALCAVLAVSLLATAAGCTGSRRGGLADALAPPAPTTEAVTAKRPNIVFVLTDDLSKNLVPYMPAVLALQKAGTTFTNYTVTDSLCCPSRASIFKGQYPHNTGIFKNHGSDGGFQLFHSRGEETSTFATDLREAGYRTAFLGKYLNEYQPKDVRYTGKPYVPPGWDEWYAGGNAYQNYDYALNENGVVKRYGHGPRDYLTDVISAKAANFITSSAASGKPFLVELATYSPHAPYTPAAQDTGKYLTAQAPRTGAYDRVPVNAPHWLSRHAPLTKEQRQTLDQEFRLRVRAVQSVDRMLASLRATLAAAGVADNTIVVFNSDNGYHMGEYRLTSGKQTAFDTDVNVPLIVAGPQVKAGQTVDEVVENVDLRPTFGELAGAKTPADGVDGHSFVPLLTGAGDPAWRSTALVEHRDPATDPGDPDFEKDSANIPPAYNALRTKTFTYVEYADGSKEYYERSRDPQMLNNIVGTLTPQRLAELHAAVVTMTACKGQAACWTAGRSLS</sequence>
<evidence type="ECO:0000256" key="2">
    <source>
        <dbReference type="SAM" id="SignalP"/>
    </source>
</evidence>
<evidence type="ECO:0000313" key="4">
    <source>
        <dbReference type="EMBL" id="WIM97482.1"/>
    </source>
</evidence>
<dbReference type="InterPro" id="IPR000917">
    <property type="entry name" value="Sulfatase_N"/>
</dbReference>
<dbReference type="PANTHER" id="PTHR43108:SF8">
    <property type="entry name" value="SD21168P"/>
    <property type="match status" value="1"/>
</dbReference>
<keyword evidence="5" id="KW-1185">Reference proteome</keyword>
<organism evidence="4 5">
    <name type="scientific">Actinoplanes oblitus</name>
    <dbReference type="NCBI Taxonomy" id="3040509"/>
    <lineage>
        <taxon>Bacteria</taxon>
        <taxon>Bacillati</taxon>
        <taxon>Actinomycetota</taxon>
        <taxon>Actinomycetes</taxon>
        <taxon>Micromonosporales</taxon>
        <taxon>Micromonosporaceae</taxon>
        <taxon>Actinoplanes</taxon>
    </lineage>
</organism>
<dbReference type="Gene3D" id="3.40.720.10">
    <property type="entry name" value="Alkaline Phosphatase, subunit A"/>
    <property type="match status" value="1"/>
</dbReference>
<dbReference type="CDD" id="cd16147">
    <property type="entry name" value="G6S"/>
    <property type="match status" value="1"/>
</dbReference>
<dbReference type="SUPFAM" id="SSF53649">
    <property type="entry name" value="Alkaline phosphatase-like"/>
    <property type="match status" value="1"/>
</dbReference>
<dbReference type="PROSITE" id="PS51257">
    <property type="entry name" value="PROKAR_LIPOPROTEIN"/>
    <property type="match status" value="1"/>
</dbReference>
<dbReference type="PANTHER" id="PTHR43108">
    <property type="entry name" value="N-ACETYLGLUCOSAMINE-6-SULFATASE FAMILY MEMBER"/>
    <property type="match status" value="1"/>
</dbReference>
<dbReference type="RefSeq" id="WP_284918881.1">
    <property type="nucleotide sequence ID" value="NZ_CP126980.1"/>
</dbReference>
<feature type="domain" description="Sulfatase N-terminal" evidence="3">
    <location>
        <begin position="51"/>
        <end position="385"/>
    </location>
</feature>
<dbReference type="InterPro" id="IPR017850">
    <property type="entry name" value="Alkaline_phosphatase_core_sf"/>
</dbReference>
<keyword evidence="2" id="KW-0732">Signal</keyword>
<feature type="chain" id="PRO_5045544594" evidence="2">
    <location>
        <begin position="22"/>
        <end position="509"/>
    </location>
</feature>
<dbReference type="PIRSF" id="PIRSF036666">
    <property type="entry name" value="G6S"/>
    <property type="match status" value="1"/>
</dbReference>
<feature type="signal peptide" evidence="2">
    <location>
        <begin position="1"/>
        <end position="21"/>
    </location>
</feature>
<dbReference type="Pfam" id="PF00884">
    <property type="entry name" value="Sulfatase"/>
    <property type="match status" value="1"/>
</dbReference>
<evidence type="ECO:0000313" key="5">
    <source>
        <dbReference type="Proteomes" id="UP001240150"/>
    </source>
</evidence>
<dbReference type="InterPro" id="IPR012251">
    <property type="entry name" value="GlcNAc_6-SO4ase"/>
</dbReference>
<reference evidence="4 5" key="1">
    <citation type="submission" date="2023-06" db="EMBL/GenBank/DDBJ databases">
        <authorList>
            <person name="Yushchuk O."/>
            <person name="Binda E."/>
            <person name="Ruckert-Reed C."/>
            <person name="Fedorenko V."/>
            <person name="Kalinowski J."/>
            <person name="Marinelli F."/>
        </authorList>
    </citation>
    <scope>NUCLEOTIDE SEQUENCE [LARGE SCALE GENOMIC DNA]</scope>
    <source>
        <strain evidence="4 5">NRRL 3884</strain>
    </source>
</reference>
<dbReference type="Proteomes" id="UP001240150">
    <property type="component" value="Chromosome"/>
</dbReference>
<name>A0ABY8WKV1_9ACTN</name>
<accession>A0ABY8WKV1</accession>
<gene>
    <name evidence="4" type="ORF">ACTOB_001010</name>
</gene>
<dbReference type="EMBL" id="CP126980">
    <property type="protein sequence ID" value="WIM97482.1"/>
    <property type="molecule type" value="Genomic_DNA"/>
</dbReference>
<proteinExistence type="predicted"/>
<evidence type="ECO:0000256" key="1">
    <source>
        <dbReference type="SAM" id="MobiDB-lite"/>
    </source>
</evidence>
<evidence type="ECO:0000259" key="3">
    <source>
        <dbReference type="Pfam" id="PF00884"/>
    </source>
</evidence>
<feature type="region of interest" description="Disordered" evidence="1">
    <location>
        <begin position="417"/>
        <end position="436"/>
    </location>
</feature>
<protein>
    <submittedName>
        <fullName evidence="4">Sulfatase</fullName>
    </submittedName>
</protein>